<evidence type="ECO:0000256" key="4">
    <source>
        <dbReference type="HAMAP-Rule" id="MF_01698"/>
    </source>
</evidence>
<keyword evidence="2 4" id="KW-0677">Repeat</keyword>
<feature type="binding site" evidence="4">
    <location>
        <position position="58"/>
    </location>
    <ligand>
        <name>1D-myo-inositol 2-(L-cysteinylamino)-2-deoxy-alpha-D-glucopyranoside</name>
        <dbReference type="ChEBI" id="CHEBI:58887"/>
    </ligand>
</feature>
<feature type="binding site" evidence="4">
    <location>
        <begin position="102"/>
        <end position="104"/>
    </location>
    <ligand>
        <name>acetyl-CoA</name>
        <dbReference type="ChEBI" id="CHEBI:57288"/>
        <label>1</label>
    </ligand>
</feature>
<evidence type="ECO:0000256" key="1">
    <source>
        <dbReference type="ARBA" id="ARBA00022679"/>
    </source>
</evidence>
<feature type="binding site" evidence="4">
    <location>
        <position position="314"/>
    </location>
    <ligand>
        <name>1D-myo-inositol 2-(L-cysteinylamino)-2-deoxy-alpha-D-glucopyranoside</name>
        <dbReference type="ChEBI" id="CHEBI:58887"/>
    </ligand>
</feature>
<evidence type="ECO:0000259" key="5">
    <source>
        <dbReference type="PROSITE" id="PS51186"/>
    </source>
</evidence>
<name>A0ABQ4JEQ2_9ACTN</name>
<protein>
    <recommendedName>
        <fullName evidence="4">Mycothiol acetyltransferase</fullName>
        <shortName evidence="4">MSH acetyltransferase</shortName>
        <ecNumber evidence="4">2.3.1.189</ecNumber>
    </recommendedName>
    <alternativeName>
        <fullName evidence="4">Mycothiol synthase</fullName>
    </alternativeName>
</protein>
<keyword evidence="3 4" id="KW-0012">Acyltransferase</keyword>
<evidence type="ECO:0000313" key="6">
    <source>
        <dbReference type="EMBL" id="GIJ28674.1"/>
    </source>
</evidence>
<feature type="domain" description="N-acetyltransferase" evidence="5">
    <location>
        <begin position="195"/>
        <end position="343"/>
    </location>
</feature>
<dbReference type="SUPFAM" id="SSF55729">
    <property type="entry name" value="Acyl-CoA N-acyltransferases (Nat)"/>
    <property type="match status" value="1"/>
</dbReference>
<dbReference type="PROSITE" id="PS51186">
    <property type="entry name" value="GNAT"/>
    <property type="match status" value="2"/>
</dbReference>
<dbReference type="InterPro" id="IPR016181">
    <property type="entry name" value="Acyl_CoA_acyltransferase"/>
</dbReference>
<gene>
    <name evidence="4 6" type="primary">mshD</name>
    <name evidence="6" type="ORF">Vqi01_38360</name>
</gene>
<keyword evidence="1 4" id="KW-0808">Transferase</keyword>
<dbReference type="PIRSF" id="PIRSF021524">
    <property type="entry name" value="MSH_acetyltransferase"/>
    <property type="match status" value="1"/>
</dbReference>
<dbReference type="Gene3D" id="3.40.630.30">
    <property type="match status" value="1"/>
</dbReference>
<feature type="binding site" evidence="4">
    <location>
        <position position="222"/>
    </location>
    <ligand>
        <name>1D-myo-inositol 2-(L-cysteinylamino)-2-deoxy-alpha-D-glucopyranoside</name>
        <dbReference type="ChEBI" id="CHEBI:58887"/>
    </ligand>
</feature>
<feature type="binding site" evidence="4">
    <location>
        <position position="275"/>
    </location>
    <ligand>
        <name>1D-myo-inositol 2-(L-cysteinylamino)-2-deoxy-alpha-D-glucopyranoside</name>
        <dbReference type="ChEBI" id="CHEBI:58887"/>
    </ligand>
</feature>
<comment type="similarity">
    <text evidence="4">Belongs to the acetyltransferase family. MshD subfamily.</text>
</comment>
<comment type="subunit">
    <text evidence="4">Monomer.</text>
</comment>
<feature type="binding site" evidence="4">
    <location>
        <begin position="286"/>
        <end position="292"/>
    </location>
    <ligand>
        <name>acetyl-CoA</name>
        <dbReference type="ChEBI" id="CHEBI:57288"/>
        <label>2</label>
    </ligand>
</feature>
<evidence type="ECO:0000256" key="3">
    <source>
        <dbReference type="ARBA" id="ARBA00023315"/>
    </source>
</evidence>
<dbReference type="NCBIfam" id="TIGR03448">
    <property type="entry name" value="mycothiol_MshD"/>
    <property type="match status" value="1"/>
</dbReference>
<reference evidence="6 7" key="1">
    <citation type="submission" date="2021-01" db="EMBL/GenBank/DDBJ databases">
        <title>Whole genome shotgun sequence of Verrucosispora qiuiae NBRC 106684.</title>
        <authorList>
            <person name="Komaki H."/>
            <person name="Tamura T."/>
        </authorList>
    </citation>
    <scope>NUCLEOTIDE SEQUENCE [LARGE SCALE GENOMIC DNA]</scope>
    <source>
        <strain evidence="6 7">NBRC 106684</strain>
    </source>
</reference>
<sequence length="343" mass="37275">MATGRLHRRPLRPDTVAGMSERIIRISGSNRLEPAEVTEVLALARAAGDADGADPLDEQVLLRLRDDRAPAVHLTARTDDGTLTGYAHLDTSDPAAGVGVGLVVHPAYRRRGTGRALAQETLARQVPTRGGSPQDVPTREVNVSAAGPLRAWAHGDHPSAAALAVDLGFRRARVLWQLRRPLTEPLTVPRLPDGLTLRAFRPGADDEAWLALNARAFADHPEQGRWTAEDLRLRLAEPWFDPAGFLLAVESASGRLVGFHWTKVHERPGSARIGEVYVLGVDPSAHGGGLGRALTTAGLTYLREQRGLDRVMLYVDESNTGAVALYERLGFARWSAHVNYERP</sequence>
<feature type="binding site" evidence="4">
    <location>
        <begin position="279"/>
        <end position="281"/>
    </location>
    <ligand>
        <name>acetyl-CoA</name>
        <dbReference type="ChEBI" id="CHEBI:57288"/>
        <label>2</label>
    </ligand>
</feature>
<comment type="caution">
    <text evidence="6">The sequence shown here is derived from an EMBL/GenBank/DDBJ whole genome shotgun (WGS) entry which is preliminary data.</text>
</comment>
<comment type="caution">
    <text evidence="4">Lacks conserved residue(s) required for the propagation of feature annotation.</text>
</comment>
<evidence type="ECO:0000256" key="2">
    <source>
        <dbReference type="ARBA" id="ARBA00022737"/>
    </source>
</evidence>
<organism evidence="6 7">
    <name type="scientific">Micromonospora qiuiae</name>
    <dbReference type="NCBI Taxonomy" id="502268"/>
    <lineage>
        <taxon>Bacteria</taxon>
        <taxon>Bacillati</taxon>
        <taxon>Actinomycetota</taxon>
        <taxon>Actinomycetes</taxon>
        <taxon>Micromonosporales</taxon>
        <taxon>Micromonosporaceae</taxon>
        <taxon>Micromonospora</taxon>
    </lineage>
</organism>
<dbReference type="HAMAP" id="MF_01698">
    <property type="entry name" value="MshD"/>
    <property type="match status" value="1"/>
</dbReference>
<feature type="domain" description="N-acetyltransferase" evidence="5">
    <location>
        <begin position="30"/>
        <end position="189"/>
    </location>
</feature>
<dbReference type="CDD" id="cd04301">
    <property type="entry name" value="NAT_SF"/>
    <property type="match status" value="2"/>
</dbReference>
<keyword evidence="7" id="KW-1185">Reference proteome</keyword>
<comment type="function">
    <text evidence="4">Catalyzes the transfer of acetyl from acetyl-CoA to desacetylmycothiol (Cys-GlcN-Ins) to form mycothiol.</text>
</comment>
<dbReference type="Pfam" id="PF00583">
    <property type="entry name" value="Acetyltransf_1"/>
    <property type="match status" value="2"/>
</dbReference>
<proteinExistence type="inferred from homology"/>
<accession>A0ABQ4JEQ2</accession>
<evidence type="ECO:0000313" key="7">
    <source>
        <dbReference type="Proteomes" id="UP000653076"/>
    </source>
</evidence>
<dbReference type="InterPro" id="IPR000182">
    <property type="entry name" value="GNAT_dom"/>
</dbReference>
<comment type="catalytic activity">
    <reaction evidence="4">
        <text>1D-myo-inositol 2-(L-cysteinylamino)-2-deoxy-alpha-D-glucopyranoside + acetyl-CoA = mycothiol + CoA + H(+)</text>
        <dbReference type="Rhea" id="RHEA:26172"/>
        <dbReference type="ChEBI" id="CHEBI:15378"/>
        <dbReference type="ChEBI" id="CHEBI:16768"/>
        <dbReference type="ChEBI" id="CHEBI:57287"/>
        <dbReference type="ChEBI" id="CHEBI:57288"/>
        <dbReference type="ChEBI" id="CHEBI:58887"/>
        <dbReference type="EC" id="2.3.1.189"/>
    </reaction>
</comment>
<dbReference type="PANTHER" id="PTHR43072">
    <property type="entry name" value="N-ACETYLTRANSFERASE"/>
    <property type="match status" value="1"/>
</dbReference>
<dbReference type="EC" id="2.3.1.189" evidence="4"/>
<feature type="binding site" evidence="4">
    <location>
        <position position="263"/>
    </location>
    <ligand>
        <name>1D-myo-inositol 2-(L-cysteinylamino)-2-deoxy-alpha-D-glucopyranoside</name>
        <dbReference type="ChEBI" id="CHEBI:58887"/>
    </ligand>
</feature>
<dbReference type="Proteomes" id="UP000653076">
    <property type="component" value="Unassembled WGS sequence"/>
</dbReference>
<dbReference type="InterPro" id="IPR017813">
    <property type="entry name" value="Mycothiol_AcTrfase"/>
</dbReference>
<dbReference type="EMBL" id="BOPC01000052">
    <property type="protein sequence ID" value="GIJ28674.1"/>
    <property type="molecule type" value="Genomic_DNA"/>
</dbReference>